<dbReference type="Gene3D" id="1.10.10.10">
    <property type="entry name" value="Winged helix-like DNA-binding domain superfamily/Winged helix DNA-binding domain"/>
    <property type="match status" value="1"/>
</dbReference>
<dbReference type="PANTHER" id="PTHR43133">
    <property type="entry name" value="RNA POLYMERASE ECF-TYPE SIGMA FACTO"/>
    <property type="match status" value="1"/>
</dbReference>
<evidence type="ECO:0000259" key="5">
    <source>
        <dbReference type="Pfam" id="PF04542"/>
    </source>
</evidence>
<evidence type="ECO:0000256" key="2">
    <source>
        <dbReference type="ARBA" id="ARBA00023015"/>
    </source>
</evidence>
<evidence type="ECO:0000256" key="4">
    <source>
        <dbReference type="ARBA" id="ARBA00023163"/>
    </source>
</evidence>
<feature type="domain" description="RNA polymerase sigma-70 region 2" evidence="5">
    <location>
        <begin position="27"/>
        <end position="91"/>
    </location>
</feature>
<dbReference type="Pfam" id="PF08281">
    <property type="entry name" value="Sigma70_r4_2"/>
    <property type="match status" value="1"/>
</dbReference>
<dbReference type="Proteomes" id="UP000199679">
    <property type="component" value="Chromosome I"/>
</dbReference>
<keyword evidence="8" id="KW-1185">Reference proteome</keyword>
<dbReference type="InterPro" id="IPR039425">
    <property type="entry name" value="RNA_pol_sigma-70-like"/>
</dbReference>
<evidence type="ECO:0000313" key="7">
    <source>
        <dbReference type="EMBL" id="SDS72832.1"/>
    </source>
</evidence>
<keyword evidence="4" id="KW-0804">Transcription</keyword>
<dbReference type="GO" id="GO:0003677">
    <property type="term" value="F:DNA binding"/>
    <property type="evidence" value="ECO:0007669"/>
    <property type="project" value="InterPro"/>
</dbReference>
<dbReference type="NCBIfam" id="TIGR02937">
    <property type="entry name" value="sigma70-ECF"/>
    <property type="match status" value="1"/>
</dbReference>
<accession>A0A1H1UJZ9</accession>
<dbReference type="EMBL" id="LT629740">
    <property type="protein sequence ID" value="SDS72832.1"/>
    <property type="molecule type" value="Genomic_DNA"/>
</dbReference>
<dbReference type="InterPro" id="IPR013324">
    <property type="entry name" value="RNA_pol_sigma_r3/r4-like"/>
</dbReference>
<dbReference type="OrthoDB" id="659577at2"/>
<dbReference type="NCBIfam" id="TIGR02985">
    <property type="entry name" value="Sig70_bacteroi1"/>
    <property type="match status" value="1"/>
</dbReference>
<dbReference type="PANTHER" id="PTHR43133:SF46">
    <property type="entry name" value="RNA POLYMERASE SIGMA-70 FACTOR ECF SUBFAMILY"/>
    <property type="match status" value="1"/>
</dbReference>
<dbReference type="Pfam" id="PF04542">
    <property type="entry name" value="Sigma70_r2"/>
    <property type="match status" value="1"/>
</dbReference>
<dbReference type="InterPro" id="IPR014327">
    <property type="entry name" value="RNA_pol_sigma70_bacteroid"/>
</dbReference>
<organism evidence="7 8">
    <name type="scientific">Mucilaginibacter mallensis</name>
    <dbReference type="NCBI Taxonomy" id="652787"/>
    <lineage>
        <taxon>Bacteria</taxon>
        <taxon>Pseudomonadati</taxon>
        <taxon>Bacteroidota</taxon>
        <taxon>Sphingobacteriia</taxon>
        <taxon>Sphingobacteriales</taxon>
        <taxon>Sphingobacteriaceae</taxon>
        <taxon>Mucilaginibacter</taxon>
    </lineage>
</organism>
<evidence type="ECO:0000256" key="3">
    <source>
        <dbReference type="ARBA" id="ARBA00023082"/>
    </source>
</evidence>
<sequence length="198" mass="22749">MNPLSTLSDEEILPELISGRVEAFTVLYERYNRNIYQFVYKFVHSAELADDLTQEIFIKLWNSRQQLSHVESFKAYLLVSARNHTLDSLKAALRSEKAIGEVVKNFVMQRKATDERLLDADYTAFLQRELAKLPGRTREIFRLCRKEGHTYEEVAHELGVSKSAVKNHMVFAMKVLKTSVELELGVSLAIVIAAFLIR</sequence>
<dbReference type="STRING" id="652787.SAMN05216490_1693"/>
<name>A0A1H1UJZ9_MUCMA</name>
<keyword evidence="2" id="KW-0805">Transcription regulation</keyword>
<keyword evidence="3" id="KW-0731">Sigma factor</keyword>
<dbReference type="InterPro" id="IPR013249">
    <property type="entry name" value="RNA_pol_sigma70_r4_t2"/>
</dbReference>
<dbReference type="InterPro" id="IPR007627">
    <property type="entry name" value="RNA_pol_sigma70_r2"/>
</dbReference>
<evidence type="ECO:0000313" key="8">
    <source>
        <dbReference type="Proteomes" id="UP000199679"/>
    </source>
</evidence>
<comment type="similarity">
    <text evidence="1">Belongs to the sigma-70 factor family. ECF subfamily.</text>
</comment>
<dbReference type="AlphaFoldDB" id="A0A1H1UJZ9"/>
<dbReference type="RefSeq" id="WP_091371233.1">
    <property type="nucleotide sequence ID" value="NZ_LT629740.1"/>
</dbReference>
<feature type="domain" description="RNA polymerase sigma factor 70 region 4 type 2" evidence="6">
    <location>
        <begin position="126"/>
        <end position="174"/>
    </location>
</feature>
<dbReference type="SUPFAM" id="SSF88946">
    <property type="entry name" value="Sigma2 domain of RNA polymerase sigma factors"/>
    <property type="match status" value="1"/>
</dbReference>
<evidence type="ECO:0000256" key="1">
    <source>
        <dbReference type="ARBA" id="ARBA00010641"/>
    </source>
</evidence>
<dbReference type="GO" id="GO:0006352">
    <property type="term" value="P:DNA-templated transcription initiation"/>
    <property type="evidence" value="ECO:0007669"/>
    <property type="project" value="InterPro"/>
</dbReference>
<dbReference type="GO" id="GO:0016987">
    <property type="term" value="F:sigma factor activity"/>
    <property type="evidence" value="ECO:0007669"/>
    <property type="project" value="UniProtKB-KW"/>
</dbReference>
<protein>
    <submittedName>
        <fullName evidence="7">RNA polymerase sigma-70 factor, ECF subfamily</fullName>
    </submittedName>
</protein>
<dbReference type="InterPro" id="IPR013325">
    <property type="entry name" value="RNA_pol_sigma_r2"/>
</dbReference>
<dbReference type="CDD" id="cd06171">
    <property type="entry name" value="Sigma70_r4"/>
    <property type="match status" value="1"/>
</dbReference>
<gene>
    <name evidence="7" type="ORF">SAMN05216490_1693</name>
</gene>
<reference evidence="7 8" key="1">
    <citation type="submission" date="2016-10" db="EMBL/GenBank/DDBJ databases">
        <authorList>
            <person name="de Groot N.N."/>
        </authorList>
    </citation>
    <scope>NUCLEOTIDE SEQUENCE [LARGE SCALE GENOMIC DNA]</scope>
    <source>
        <strain evidence="7 8">MP1X4</strain>
    </source>
</reference>
<dbReference type="Gene3D" id="1.10.1740.10">
    <property type="match status" value="1"/>
</dbReference>
<dbReference type="SUPFAM" id="SSF88659">
    <property type="entry name" value="Sigma3 and sigma4 domains of RNA polymerase sigma factors"/>
    <property type="match status" value="1"/>
</dbReference>
<dbReference type="InterPro" id="IPR014284">
    <property type="entry name" value="RNA_pol_sigma-70_dom"/>
</dbReference>
<dbReference type="InterPro" id="IPR036388">
    <property type="entry name" value="WH-like_DNA-bd_sf"/>
</dbReference>
<evidence type="ECO:0000259" key="6">
    <source>
        <dbReference type="Pfam" id="PF08281"/>
    </source>
</evidence>
<proteinExistence type="inferred from homology"/>